<proteinExistence type="predicted"/>
<accession>A0A2X3IZU5</accession>
<evidence type="ECO:0000313" key="2">
    <source>
        <dbReference type="Proteomes" id="UP000250675"/>
    </source>
</evidence>
<dbReference type="EMBL" id="UASO01000010">
    <property type="protein sequence ID" value="SQC88215.1"/>
    <property type="molecule type" value="Genomic_DNA"/>
</dbReference>
<sequence length="112" mass="12546">MADKLIPVNSRVSVMASQVACVIAPDYKEYVEVHLLDGRVEYLEYAMRQDRWSAKSRFEQAVNDAFKGGVNVHFRRCEKCVSRSPVIHLSGMRFFPSGDHWSGGGSALGLEP</sequence>
<protein>
    <submittedName>
        <fullName evidence="1">Uncharacterized protein</fullName>
    </submittedName>
</protein>
<dbReference type="Proteomes" id="UP000250675">
    <property type="component" value="Unassembled WGS sequence"/>
</dbReference>
<name>A0A2X3IZU5_KLEPN</name>
<evidence type="ECO:0000313" key="1">
    <source>
        <dbReference type="EMBL" id="SQC88215.1"/>
    </source>
</evidence>
<organism evidence="1 2">
    <name type="scientific">Klebsiella pneumoniae</name>
    <dbReference type="NCBI Taxonomy" id="573"/>
    <lineage>
        <taxon>Bacteria</taxon>
        <taxon>Pseudomonadati</taxon>
        <taxon>Pseudomonadota</taxon>
        <taxon>Gammaproteobacteria</taxon>
        <taxon>Enterobacterales</taxon>
        <taxon>Enterobacteriaceae</taxon>
        <taxon>Klebsiella/Raoultella group</taxon>
        <taxon>Klebsiella</taxon>
        <taxon>Klebsiella pneumoniae complex</taxon>
    </lineage>
</organism>
<reference evidence="1 2" key="1">
    <citation type="submission" date="2018-06" db="EMBL/GenBank/DDBJ databases">
        <authorList>
            <consortium name="Pathogen Informatics"/>
            <person name="Doyle S."/>
        </authorList>
    </citation>
    <scope>NUCLEOTIDE SEQUENCE [LARGE SCALE GENOMIC DNA]</scope>
    <source>
        <strain evidence="1 2">NCTC9645</strain>
    </source>
</reference>
<gene>
    <name evidence="1" type="ORF">NCTC9645_06357</name>
</gene>
<dbReference type="AlphaFoldDB" id="A0A2X3IZU5"/>